<evidence type="ECO:0000313" key="4">
    <source>
        <dbReference type="EMBL" id="RDH45312.1"/>
    </source>
</evidence>
<evidence type="ECO:0000256" key="2">
    <source>
        <dbReference type="PROSITE-ProRule" id="PRU00703"/>
    </source>
</evidence>
<dbReference type="EMBL" id="NDXW01000001">
    <property type="protein sequence ID" value="RDH45312.1"/>
    <property type="molecule type" value="Genomic_DNA"/>
</dbReference>
<keyword evidence="5" id="KW-1185">Reference proteome</keyword>
<organism evidence="4 5">
    <name type="scientific">Zooshikella ganghwensis</name>
    <dbReference type="NCBI Taxonomy" id="202772"/>
    <lineage>
        <taxon>Bacteria</taxon>
        <taxon>Pseudomonadati</taxon>
        <taxon>Pseudomonadota</taxon>
        <taxon>Gammaproteobacteria</taxon>
        <taxon>Oceanospirillales</taxon>
        <taxon>Zooshikellaceae</taxon>
        <taxon>Zooshikella</taxon>
    </lineage>
</organism>
<feature type="domain" description="CBS" evidence="3">
    <location>
        <begin position="80"/>
        <end position="135"/>
    </location>
</feature>
<dbReference type="InterPro" id="IPR051257">
    <property type="entry name" value="Diverse_CBS-Domain"/>
</dbReference>
<dbReference type="PROSITE" id="PS51371">
    <property type="entry name" value="CBS"/>
    <property type="match status" value="1"/>
</dbReference>
<dbReference type="InterPro" id="IPR046342">
    <property type="entry name" value="CBS_dom_sf"/>
</dbReference>
<dbReference type="PANTHER" id="PTHR43080">
    <property type="entry name" value="CBS DOMAIN-CONTAINING PROTEIN CBSX3, MITOCHONDRIAL"/>
    <property type="match status" value="1"/>
</dbReference>
<gene>
    <name evidence="4" type="ORF">B9G39_18690</name>
</gene>
<name>A0A4P9VSV7_9GAMM</name>
<dbReference type="PANTHER" id="PTHR43080:SF2">
    <property type="entry name" value="CBS DOMAIN-CONTAINING PROTEIN"/>
    <property type="match status" value="1"/>
</dbReference>
<dbReference type="SUPFAM" id="SSF54631">
    <property type="entry name" value="CBS-domain pair"/>
    <property type="match status" value="1"/>
</dbReference>
<protein>
    <submittedName>
        <fullName evidence="4">CBS domain-containing protein</fullName>
    </submittedName>
</protein>
<dbReference type="SMART" id="SM00116">
    <property type="entry name" value="CBS"/>
    <property type="match status" value="2"/>
</dbReference>
<dbReference type="Proteomes" id="UP000257039">
    <property type="component" value="Unassembled WGS sequence"/>
</dbReference>
<dbReference type="RefSeq" id="WP_094788293.1">
    <property type="nucleotide sequence ID" value="NZ_NDXW01000001.1"/>
</dbReference>
<evidence type="ECO:0000256" key="1">
    <source>
        <dbReference type="ARBA" id="ARBA00023122"/>
    </source>
</evidence>
<dbReference type="Gene3D" id="3.10.580.10">
    <property type="entry name" value="CBS-domain"/>
    <property type="match status" value="1"/>
</dbReference>
<proteinExistence type="predicted"/>
<keyword evidence="1 2" id="KW-0129">CBS domain</keyword>
<accession>A0A4P9VSV7</accession>
<sequence length="137" mass="15521">MSKPKLIRVRDIMKDNFLKINGLKTVQEAIDSLRQADAHTLIVEKRHENDEYGIVVLADIAKNVLAKDRAPERVNVYEIMSKPVLCVDPDMDIRYCSRIFDRFGLSTAPVIQKGQVIGIITYQEIVLHGLCSTSSQH</sequence>
<dbReference type="AlphaFoldDB" id="A0A4P9VSV7"/>
<reference evidence="4 5" key="1">
    <citation type="submission" date="2017-04" db="EMBL/GenBank/DDBJ databases">
        <title>Draft genome sequence of Zooshikella ganghwensis VG4 isolated from Red Sea sediments.</title>
        <authorList>
            <person name="Rehman Z."/>
            <person name="Alam I."/>
            <person name="Kamau A."/>
            <person name="Bajic V."/>
            <person name="Leiknes T."/>
        </authorList>
    </citation>
    <scope>NUCLEOTIDE SEQUENCE [LARGE SCALE GENOMIC DNA]</scope>
    <source>
        <strain evidence="4 5">VG4</strain>
    </source>
</reference>
<evidence type="ECO:0000313" key="5">
    <source>
        <dbReference type="Proteomes" id="UP000257039"/>
    </source>
</evidence>
<dbReference type="Pfam" id="PF00571">
    <property type="entry name" value="CBS"/>
    <property type="match status" value="2"/>
</dbReference>
<comment type="caution">
    <text evidence="4">The sequence shown here is derived from an EMBL/GenBank/DDBJ whole genome shotgun (WGS) entry which is preliminary data.</text>
</comment>
<dbReference type="InterPro" id="IPR000644">
    <property type="entry name" value="CBS_dom"/>
</dbReference>
<evidence type="ECO:0000259" key="3">
    <source>
        <dbReference type="PROSITE" id="PS51371"/>
    </source>
</evidence>
<dbReference type="CDD" id="cd04630">
    <property type="entry name" value="CBS_pair_bac"/>
    <property type="match status" value="1"/>
</dbReference>